<dbReference type="EMBL" id="MDBO01000083">
    <property type="protein sequence ID" value="PMP09658.1"/>
    <property type="molecule type" value="Genomic_DNA"/>
</dbReference>
<comment type="caution">
    <text evidence="1">The sequence shown here is derived from an EMBL/GenBank/DDBJ whole genome shotgun (WGS) entry which is preliminary data.</text>
</comment>
<evidence type="ECO:0000313" key="2">
    <source>
        <dbReference type="Proteomes" id="UP000235611"/>
    </source>
</evidence>
<proteinExistence type="predicted"/>
<name>A0AAP8MW56_9VIBR</name>
<evidence type="ECO:0000313" key="1">
    <source>
        <dbReference type="EMBL" id="PMP09658.1"/>
    </source>
</evidence>
<dbReference type="AlphaFoldDB" id="A0AAP8MW56"/>
<organism evidence="1 2">
    <name type="scientific">Vibrio breoganii</name>
    <dbReference type="NCBI Taxonomy" id="553239"/>
    <lineage>
        <taxon>Bacteria</taxon>
        <taxon>Pseudomonadati</taxon>
        <taxon>Pseudomonadota</taxon>
        <taxon>Gammaproteobacteria</taxon>
        <taxon>Vibrionales</taxon>
        <taxon>Vibrionaceae</taxon>
        <taxon>Vibrio</taxon>
    </lineage>
</organism>
<sequence>MLDGASASTDASDALAPFAEASAELIDEDSQKFKPVAWTDKDIANSKGGKANGMTLFENGLNLCICKFVV</sequence>
<accession>A0AAP8MW56</accession>
<protein>
    <submittedName>
        <fullName evidence="1">Uncharacterized protein</fullName>
    </submittedName>
</protein>
<gene>
    <name evidence="1" type="ORF">BCS93_12275</name>
</gene>
<reference evidence="2" key="1">
    <citation type="submission" date="2016-07" db="EMBL/GenBank/DDBJ databases">
        <title>Nontailed viruses are major unrecognized killers of bacteria in the ocean.</title>
        <authorList>
            <person name="Kauffman K."/>
            <person name="Hussain F."/>
            <person name="Yang J."/>
            <person name="Arevalo P."/>
            <person name="Brown J."/>
            <person name="Cutler M."/>
            <person name="Kelly L."/>
            <person name="Polz M.F."/>
        </authorList>
    </citation>
    <scope>NUCLEOTIDE SEQUENCE [LARGE SCALE GENOMIC DNA]</scope>
    <source>
        <strain evidence="2">10N.222.49.A5</strain>
    </source>
</reference>
<dbReference type="Proteomes" id="UP000235611">
    <property type="component" value="Unassembled WGS sequence"/>
</dbReference>